<feature type="domain" description="NTR" evidence="13">
    <location>
        <begin position="224"/>
        <end position="355"/>
    </location>
</feature>
<evidence type="ECO:0000256" key="3">
    <source>
        <dbReference type="ARBA" id="ARBA00022473"/>
    </source>
</evidence>
<keyword evidence="6 11" id="KW-0732">Signal</keyword>
<dbReference type="AlphaFoldDB" id="A0A183SIL7"/>
<feature type="chain" id="PRO_5043141195" evidence="11">
    <location>
        <begin position="19"/>
        <end position="532"/>
    </location>
</feature>
<evidence type="ECO:0000313" key="16">
    <source>
        <dbReference type="WBParaSite" id="SSLN_0000420901-mRNA-1"/>
    </source>
</evidence>
<dbReference type="GO" id="GO:0035567">
    <property type="term" value="P:non-canonical Wnt signaling pathway"/>
    <property type="evidence" value="ECO:0007669"/>
    <property type="project" value="TreeGrafter"/>
</dbReference>
<dbReference type="Pfam" id="PF01392">
    <property type="entry name" value="Fz"/>
    <property type="match status" value="1"/>
</dbReference>
<evidence type="ECO:0000256" key="9">
    <source>
        <dbReference type="PROSITE-ProRule" id="PRU00090"/>
    </source>
</evidence>
<dbReference type="GO" id="GO:0005615">
    <property type="term" value="C:extracellular space"/>
    <property type="evidence" value="ECO:0007669"/>
    <property type="project" value="TreeGrafter"/>
</dbReference>
<proteinExistence type="inferred from homology"/>
<dbReference type="PANTHER" id="PTHR11309:SF148">
    <property type="entry name" value="SECRETED FRIZZLED-RELATED PROTEIN 1"/>
    <property type="match status" value="1"/>
</dbReference>
<dbReference type="Gene3D" id="1.10.2000.10">
    <property type="entry name" value="Frizzled cysteine-rich domain"/>
    <property type="match status" value="1"/>
</dbReference>
<keyword evidence="3" id="KW-0217">Developmental protein</keyword>
<evidence type="ECO:0000256" key="5">
    <source>
        <dbReference type="ARBA" id="ARBA00022687"/>
    </source>
</evidence>
<dbReference type="SUPFAM" id="SSF63501">
    <property type="entry name" value="Frizzled cysteine-rich domain"/>
    <property type="match status" value="1"/>
</dbReference>
<feature type="disulfide bond" evidence="9">
    <location>
        <begin position="93"/>
        <end position="139"/>
    </location>
</feature>
<evidence type="ECO:0000256" key="8">
    <source>
        <dbReference type="ARBA" id="ARBA00023157"/>
    </source>
</evidence>
<dbReference type="PANTHER" id="PTHR11309">
    <property type="entry name" value="FRIZZLED"/>
    <property type="match status" value="1"/>
</dbReference>
<comment type="similarity">
    <text evidence="2">Belongs to the secreted frizzled-related protein (sFRP) family.</text>
</comment>
<reference evidence="16" key="1">
    <citation type="submission" date="2016-06" db="UniProtKB">
        <authorList>
            <consortium name="WormBaseParasite"/>
        </authorList>
    </citation>
    <scope>IDENTIFICATION</scope>
</reference>
<evidence type="ECO:0000313" key="14">
    <source>
        <dbReference type="EMBL" id="VDL90450.1"/>
    </source>
</evidence>
<feature type="disulfide bond" evidence="9">
    <location>
        <begin position="162"/>
        <end position="186"/>
    </location>
</feature>
<evidence type="ECO:0000256" key="11">
    <source>
        <dbReference type="SAM" id="SignalP"/>
    </source>
</evidence>
<feature type="region of interest" description="Disordered" evidence="10">
    <location>
        <begin position="372"/>
        <end position="459"/>
    </location>
</feature>
<evidence type="ECO:0000256" key="7">
    <source>
        <dbReference type="ARBA" id="ARBA00022782"/>
    </source>
</evidence>
<keyword evidence="4" id="KW-0964">Secreted</keyword>
<keyword evidence="7" id="KW-0221">Differentiation</keyword>
<evidence type="ECO:0000256" key="10">
    <source>
        <dbReference type="SAM" id="MobiDB-lite"/>
    </source>
</evidence>
<dbReference type="SMART" id="SM00063">
    <property type="entry name" value="FRI"/>
    <property type="match status" value="1"/>
</dbReference>
<feature type="compositionally biased region" description="Basic residues" evidence="10">
    <location>
        <begin position="389"/>
        <end position="411"/>
    </location>
</feature>
<gene>
    <name evidence="14" type="ORF">SSLN_LOCUS4065</name>
</gene>
<evidence type="ECO:0000256" key="6">
    <source>
        <dbReference type="ARBA" id="ARBA00022729"/>
    </source>
</evidence>
<dbReference type="InterPro" id="IPR001134">
    <property type="entry name" value="Netrin_domain"/>
</dbReference>
<name>A0A183SIL7_SCHSO</name>
<comment type="caution">
    <text evidence="9">Lacks conserved residue(s) required for the propagation of feature annotation.</text>
</comment>
<dbReference type="InterPro" id="IPR020067">
    <property type="entry name" value="Frizzled_dom"/>
</dbReference>
<comment type="subcellular location">
    <subcellularLocation>
        <location evidence="1">Secreted</location>
    </subcellularLocation>
</comment>
<dbReference type="OrthoDB" id="5985572at2759"/>
<dbReference type="GO" id="GO:0030154">
    <property type="term" value="P:cell differentiation"/>
    <property type="evidence" value="ECO:0007669"/>
    <property type="project" value="UniProtKB-KW"/>
</dbReference>
<feature type="domain" description="FZ" evidence="12">
    <location>
        <begin position="78"/>
        <end position="200"/>
    </location>
</feature>
<keyword evidence="5" id="KW-0879">Wnt signaling pathway</keyword>
<keyword evidence="8 9" id="KW-1015">Disulfide bond</keyword>
<dbReference type="InterPro" id="IPR015526">
    <property type="entry name" value="Frizzled/SFRP"/>
</dbReference>
<dbReference type="Proteomes" id="UP000275846">
    <property type="component" value="Unassembled WGS sequence"/>
</dbReference>
<evidence type="ECO:0000259" key="12">
    <source>
        <dbReference type="PROSITE" id="PS50038"/>
    </source>
</evidence>
<dbReference type="InterPro" id="IPR036790">
    <property type="entry name" value="Frizzled_dom_sf"/>
</dbReference>
<feature type="signal peptide" evidence="11">
    <location>
        <begin position="1"/>
        <end position="18"/>
    </location>
</feature>
<evidence type="ECO:0000259" key="13">
    <source>
        <dbReference type="PROSITE" id="PS50189"/>
    </source>
</evidence>
<reference evidence="14 15" key="2">
    <citation type="submission" date="2018-11" db="EMBL/GenBank/DDBJ databases">
        <authorList>
            <consortium name="Pathogen Informatics"/>
        </authorList>
    </citation>
    <scope>NUCLEOTIDE SEQUENCE [LARGE SCALE GENOMIC DNA]</scope>
    <source>
        <strain evidence="14 15">NST_G2</strain>
    </source>
</reference>
<dbReference type="PROSITE" id="PS50038">
    <property type="entry name" value="FZ"/>
    <property type="match status" value="1"/>
</dbReference>
<accession>A0A183SIL7</accession>
<dbReference type="PROSITE" id="PS50189">
    <property type="entry name" value="NTR"/>
    <property type="match status" value="1"/>
</dbReference>
<dbReference type="SUPFAM" id="SSF50242">
    <property type="entry name" value="TIMP-like"/>
    <property type="match status" value="1"/>
</dbReference>
<organism evidence="16">
    <name type="scientific">Schistocephalus solidus</name>
    <name type="common">Tapeworm</name>
    <dbReference type="NCBI Taxonomy" id="70667"/>
    <lineage>
        <taxon>Eukaryota</taxon>
        <taxon>Metazoa</taxon>
        <taxon>Spiralia</taxon>
        <taxon>Lophotrochozoa</taxon>
        <taxon>Platyhelminthes</taxon>
        <taxon>Cestoda</taxon>
        <taxon>Eucestoda</taxon>
        <taxon>Diphyllobothriidea</taxon>
        <taxon>Diphyllobothriidae</taxon>
        <taxon>Schistocephalus</taxon>
    </lineage>
</organism>
<dbReference type="InterPro" id="IPR008993">
    <property type="entry name" value="TIMP-like_OB-fold"/>
</dbReference>
<evidence type="ECO:0000256" key="1">
    <source>
        <dbReference type="ARBA" id="ARBA00004613"/>
    </source>
</evidence>
<dbReference type="WBParaSite" id="SSLN_0000420901-mRNA-1">
    <property type="protein sequence ID" value="SSLN_0000420901-mRNA-1"/>
    <property type="gene ID" value="SSLN_0000420901"/>
</dbReference>
<sequence>MMLTKLPTIISVLLGGLALMDDAGLMTKGASTSSHTWDPRYTQNGLGHGSLENLTETGSTGPGGPSYFSDLVHLMNGYSSHECHEIPKKMKLCTGLGYNMMVLPNSLEHARVEEVIAQSEVWLTLVNIGCHEELRLFLCSLYAPICIADHKDKLIQPCRDLCESVRGACLPIMSNFGLRWPDMVTCSKFPTGQNEVCIPSKKQTSNFLKTYNVNDFSNVLEQRCFGCVENPTYESAIGSYCNFDTVVRVKVQELRSIPNGRNDSYTLQGKVRPFPNKLPPLDVPASKLQYRVDCDCPIIKAAAMQRNGAGRWLVMGNLSADGNVVKVQHLSQIREKNTGIKKAIEDIWSKAKRLCHVDLMNPLNNHFNIHRRSPVDAIQRNHNQEQANAKRRRRRGRNRNNRNRVRRRGERRRGITQETSTQKAEGDQSKGNMEPSIKPTTISQIRPLNDFPVRKNEGPWDKRKDGFLYQPSHSDKSQQNEDIMEGQLVDFFLLYRKFNAREDAVETFFETQHLISFGGDEGIIAGIMALFV</sequence>
<dbReference type="GO" id="GO:0060070">
    <property type="term" value="P:canonical Wnt signaling pathway"/>
    <property type="evidence" value="ECO:0007669"/>
    <property type="project" value="TreeGrafter"/>
</dbReference>
<protein>
    <submittedName>
        <fullName evidence="16">Secreted frizzled-related protein 2</fullName>
    </submittedName>
</protein>
<dbReference type="GO" id="GO:0017147">
    <property type="term" value="F:Wnt-protein binding"/>
    <property type="evidence" value="ECO:0007669"/>
    <property type="project" value="TreeGrafter"/>
</dbReference>
<keyword evidence="15" id="KW-1185">Reference proteome</keyword>
<dbReference type="FunFam" id="1.10.2000.10:FF:000001">
    <property type="entry name" value="secreted frizzled-related protein 2"/>
    <property type="match status" value="1"/>
</dbReference>
<dbReference type="STRING" id="70667.A0A183SIL7"/>
<evidence type="ECO:0000313" key="15">
    <source>
        <dbReference type="Proteomes" id="UP000275846"/>
    </source>
</evidence>
<evidence type="ECO:0000256" key="4">
    <source>
        <dbReference type="ARBA" id="ARBA00022525"/>
    </source>
</evidence>
<evidence type="ECO:0000256" key="2">
    <source>
        <dbReference type="ARBA" id="ARBA00010054"/>
    </source>
</evidence>
<dbReference type="EMBL" id="UYSU01032732">
    <property type="protein sequence ID" value="VDL90450.1"/>
    <property type="molecule type" value="Genomic_DNA"/>
</dbReference>